<proteinExistence type="predicted"/>
<dbReference type="EMBL" id="JARPUR010000001">
    <property type="protein sequence ID" value="KAK4887072.1"/>
    <property type="molecule type" value="Genomic_DNA"/>
</dbReference>
<comment type="caution">
    <text evidence="1">The sequence shown here is derived from an EMBL/GenBank/DDBJ whole genome shotgun (WGS) entry which is preliminary data.</text>
</comment>
<name>A0AAN7SKP9_9COLE</name>
<sequence>MAPIVYEVNRLSAEELVYELVIRGISELDTVDAMRKTLRSLLRLEREGQSLDYPAYPFKVAEDIKELNDKVSEMQALLHDFDGSNQNTHKKLLSKYAYALGRANRVVPDNESDKLQKSKVLVAILNFKSDLDKKVRSYEKSLSNKTKGVLDLDMLNINTSSDSESSVVDEPLGKPNFESTRVHVPVTPKPIPVSQWNLKFSAIIALLVEDEHVNIQIINNIALDLAEPLNIIGNEVRERIAVPRNLNYYEETIPQYLGDLFVEHFRTSRECFEELIDVIRNNQRLQNFVIPLQKKGKLSNGVKSNNAIEQLEEETKIPDTLNEEQVTHNITRDNVFTKVDERLTYSSKEKVTTYNNNCKNTENSEASSHEEV</sequence>
<evidence type="ECO:0000313" key="1">
    <source>
        <dbReference type="EMBL" id="KAK4887072.1"/>
    </source>
</evidence>
<accession>A0AAN7SKP9</accession>
<organism evidence="1 2">
    <name type="scientific">Aquatica leii</name>
    <dbReference type="NCBI Taxonomy" id="1421715"/>
    <lineage>
        <taxon>Eukaryota</taxon>
        <taxon>Metazoa</taxon>
        <taxon>Ecdysozoa</taxon>
        <taxon>Arthropoda</taxon>
        <taxon>Hexapoda</taxon>
        <taxon>Insecta</taxon>
        <taxon>Pterygota</taxon>
        <taxon>Neoptera</taxon>
        <taxon>Endopterygota</taxon>
        <taxon>Coleoptera</taxon>
        <taxon>Polyphaga</taxon>
        <taxon>Elateriformia</taxon>
        <taxon>Elateroidea</taxon>
        <taxon>Lampyridae</taxon>
        <taxon>Luciolinae</taxon>
        <taxon>Aquatica</taxon>
    </lineage>
</organism>
<keyword evidence="2" id="KW-1185">Reference proteome</keyword>
<reference evidence="2" key="1">
    <citation type="submission" date="2023-01" db="EMBL/GenBank/DDBJ databases">
        <title>Key to firefly adult light organ development and bioluminescence: homeobox transcription factors regulate luciferase expression and transportation to peroxisome.</title>
        <authorList>
            <person name="Fu X."/>
        </authorList>
    </citation>
    <scope>NUCLEOTIDE SEQUENCE [LARGE SCALE GENOMIC DNA]</scope>
</reference>
<dbReference type="Proteomes" id="UP001353858">
    <property type="component" value="Unassembled WGS sequence"/>
</dbReference>
<gene>
    <name evidence="1" type="ORF">RN001_003343</name>
</gene>
<dbReference type="AlphaFoldDB" id="A0AAN7SKP9"/>
<protein>
    <submittedName>
        <fullName evidence="1">Uncharacterized protein</fullName>
    </submittedName>
</protein>
<evidence type="ECO:0000313" key="2">
    <source>
        <dbReference type="Proteomes" id="UP001353858"/>
    </source>
</evidence>